<evidence type="ECO:0000256" key="4">
    <source>
        <dbReference type="SAM" id="Phobius"/>
    </source>
</evidence>
<feature type="coiled-coil region" evidence="3">
    <location>
        <begin position="105"/>
        <end position="154"/>
    </location>
</feature>
<sequence length="719" mass="80919">MKAKHRFILAVVVLGLLMTGPFVVTSLLVWLDMKDAERDMLTALLVSRLPVGTMMTLFGFVIGVMVLHKLFKQYVEGLLRMAETLRLMLGANRNFRVAPEGPPEVQQLAQAANDLAQQRDALMDDVDSQIARAKASVEEEKNRLAALMSELAQAVVVCNLDGRILLYNNRARLQFKALSQGPTSVAGGALIGLGRSIFSILEKSQVEHSREVIDQRLANGKTPIANFITTTRGGQLLRVQMVPVLGGAGEARDAKMSGYVLTVENITRSIEEEERRDQALHTLTQGSRSSIGNIRAAVANLLDYPDMEPELRERFLRVIDDEVAKRSQVIDQTMNQFSDAIKTRWPLEDVLGIDIIAAAQRRIDDKLKLATKTEEMDDNLWIKADSFSLVFALGSLASKLQDHYEPRELRFRLTSNGKLAYLDLIWAGPAMSSETFYTWEMESMQIGNESSPLTLRDVVDRHGGEIWYEREKAAHRAFFRFVLPVAIPEAEQVIEERHVTGRPEYYDFDLFKFEDKSIDLDRKLSELTYTVFDTETTGLEPSNGDEIIQVGAARIVNNRLLRQETFNQIVDPEIPLKPESIPIHGITEDMVRGQPNIDIVLPAFHEFCEDTVLIAHNAAFDMRFLQLKEERTGIRFTQPVLDTLLLSAVVHPNQESHKLDVILERLGITIGARHNALEDALATGEVFLKLVKLLEDKGIVTVRQALEAAEKTYFARIKY</sequence>
<evidence type="ECO:0000256" key="2">
    <source>
        <dbReference type="ARBA" id="ARBA00049244"/>
    </source>
</evidence>
<dbReference type="SUPFAM" id="SSF55785">
    <property type="entry name" value="PYP-like sensor domain (PAS domain)"/>
    <property type="match status" value="1"/>
</dbReference>
<dbReference type="NCBIfam" id="TIGR00573">
    <property type="entry name" value="dnaq"/>
    <property type="match status" value="1"/>
</dbReference>
<accession>A0ABS9K467</accession>
<keyword evidence="3" id="KW-0175">Coiled coil</keyword>
<dbReference type="InterPro" id="IPR012337">
    <property type="entry name" value="RNaseH-like_sf"/>
</dbReference>
<keyword evidence="7" id="KW-1185">Reference proteome</keyword>
<keyword evidence="4" id="KW-0812">Transmembrane</keyword>
<dbReference type="InterPro" id="IPR006054">
    <property type="entry name" value="DnaQ"/>
</dbReference>
<feature type="domain" description="Exonuclease" evidence="5">
    <location>
        <begin position="528"/>
        <end position="696"/>
    </location>
</feature>
<dbReference type="RefSeq" id="WP_275711293.1">
    <property type="nucleotide sequence ID" value="NZ_JAKLTN010000002.1"/>
</dbReference>
<dbReference type="Gene3D" id="3.30.450.20">
    <property type="entry name" value="PAS domain"/>
    <property type="match status" value="1"/>
</dbReference>
<protein>
    <recommendedName>
        <fullName evidence="1">DNA-directed DNA polymerase</fullName>
        <ecNumber evidence="1">2.7.7.7</ecNumber>
    </recommendedName>
</protein>
<dbReference type="Gene3D" id="3.30.420.10">
    <property type="entry name" value="Ribonuclease H-like superfamily/Ribonuclease H"/>
    <property type="match status" value="1"/>
</dbReference>
<dbReference type="EMBL" id="JAKLTN010000002">
    <property type="protein sequence ID" value="MCG2577967.1"/>
    <property type="molecule type" value="Genomic_DNA"/>
</dbReference>
<organism evidence="6 7">
    <name type="scientific">Dechloromonas hankyongensis</name>
    <dbReference type="NCBI Taxonomy" id="2908002"/>
    <lineage>
        <taxon>Bacteria</taxon>
        <taxon>Pseudomonadati</taxon>
        <taxon>Pseudomonadota</taxon>
        <taxon>Betaproteobacteria</taxon>
        <taxon>Rhodocyclales</taxon>
        <taxon>Azonexaceae</taxon>
        <taxon>Dechloromonas</taxon>
    </lineage>
</organism>
<evidence type="ECO:0000259" key="5">
    <source>
        <dbReference type="SMART" id="SM00479"/>
    </source>
</evidence>
<feature type="transmembrane region" description="Helical" evidence="4">
    <location>
        <begin position="7"/>
        <end position="31"/>
    </location>
</feature>
<dbReference type="InterPro" id="IPR036397">
    <property type="entry name" value="RNaseH_sf"/>
</dbReference>
<evidence type="ECO:0000256" key="1">
    <source>
        <dbReference type="ARBA" id="ARBA00012417"/>
    </source>
</evidence>
<keyword evidence="4" id="KW-1133">Transmembrane helix</keyword>
<dbReference type="Proteomes" id="UP001165384">
    <property type="component" value="Unassembled WGS sequence"/>
</dbReference>
<name>A0ABS9K467_9RHOO</name>
<keyword evidence="4" id="KW-0472">Membrane</keyword>
<dbReference type="PANTHER" id="PTHR30231:SF41">
    <property type="entry name" value="DNA POLYMERASE III SUBUNIT EPSILON"/>
    <property type="match status" value="1"/>
</dbReference>
<dbReference type="SMART" id="SM00479">
    <property type="entry name" value="EXOIII"/>
    <property type="match status" value="1"/>
</dbReference>
<dbReference type="SUPFAM" id="SSF53098">
    <property type="entry name" value="Ribonuclease H-like"/>
    <property type="match status" value="1"/>
</dbReference>
<proteinExistence type="predicted"/>
<dbReference type="InterPro" id="IPR035965">
    <property type="entry name" value="PAS-like_dom_sf"/>
</dbReference>
<feature type="transmembrane region" description="Helical" evidence="4">
    <location>
        <begin position="51"/>
        <end position="71"/>
    </location>
</feature>
<dbReference type="EC" id="2.7.7.7" evidence="1"/>
<dbReference type="PANTHER" id="PTHR30231">
    <property type="entry name" value="DNA POLYMERASE III SUBUNIT EPSILON"/>
    <property type="match status" value="1"/>
</dbReference>
<gene>
    <name evidence="6" type="ORF">LZ012_13305</name>
</gene>
<reference evidence="6" key="1">
    <citation type="submission" date="2022-01" db="EMBL/GenBank/DDBJ databases">
        <authorList>
            <person name="Jo J.-H."/>
            <person name="Im W.-T."/>
        </authorList>
    </citation>
    <scope>NUCLEOTIDE SEQUENCE</scope>
    <source>
        <strain evidence="6">XY25</strain>
    </source>
</reference>
<comment type="catalytic activity">
    <reaction evidence="2">
        <text>DNA(n) + a 2'-deoxyribonucleoside 5'-triphosphate = DNA(n+1) + diphosphate</text>
        <dbReference type="Rhea" id="RHEA:22508"/>
        <dbReference type="Rhea" id="RHEA-COMP:17339"/>
        <dbReference type="Rhea" id="RHEA-COMP:17340"/>
        <dbReference type="ChEBI" id="CHEBI:33019"/>
        <dbReference type="ChEBI" id="CHEBI:61560"/>
        <dbReference type="ChEBI" id="CHEBI:173112"/>
        <dbReference type="EC" id="2.7.7.7"/>
    </reaction>
</comment>
<dbReference type="InterPro" id="IPR013520">
    <property type="entry name" value="Ribonucl_H"/>
</dbReference>
<comment type="caution">
    <text evidence="6">The sequence shown here is derived from an EMBL/GenBank/DDBJ whole genome shotgun (WGS) entry which is preliminary data.</text>
</comment>
<evidence type="ECO:0000256" key="3">
    <source>
        <dbReference type="SAM" id="Coils"/>
    </source>
</evidence>
<evidence type="ECO:0000313" key="6">
    <source>
        <dbReference type="EMBL" id="MCG2577967.1"/>
    </source>
</evidence>
<dbReference type="CDD" id="cd06127">
    <property type="entry name" value="DEDDh"/>
    <property type="match status" value="1"/>
</dbReference>
<evidence type="ECO:0000313" key="7">
    <source>
        <dbReference type="Proteomes" id="UP001165384"/>
    </source>
</evidence>
<dbReference type="Pfam" id="PF00929">
    <property type="entry name" value="RNase_T"/>
    <property type="match status" value="1"/>
</dbReference>